<accession>A0A439CN31</accession>
<sequence>METQYDPSRDRVKLVASTGDISARFPTLSKTRNGEGGFTKPRDGILDYLESAQWTADGTTLLTYSSTDLVSGYIVPEDLLSTSDELTLKSQTYIQLPEPSNVLSGAPYFSLAEPWTQQLLVSTRDHPIQLFHLTPSPSPTPENSHLPLSSYYFTKARSETFLTATSLLWQSPGSHFIAGNRSLLARFDILRTGEEPVARIRTIPSERHLSKGGGVGMRGTVSALGEQPMDTGNSASLVAAGTWTRWVGLYDFAQAGECIATWGISNAVQETATHEKMSGNNNGGQGEHPDGIGGDGITQTIWSPCGRYLVICERKSRGALLYDVRVTGKLLGHLTGRDALGNQRVTCDVFPGTGESSGFELWSGTSSGIVKVWEGIGSLEGPHAPAWEWAAHQSTVGSACLHPSGTVVATCAGSWEFPDEDDDPSDSSSLSSGDQSLGSDSEEGNDDSEDGDNSERDGESERVGDRIPWMHRRNRESSLKIWSVTGPPSMREGSLSEPRSDS</sequence>
<evidence type="ECO:0000313" key="2">
    <source>
        <dbReference type="EMBL" id="RWA03574.1"/>
    </source>
</evidence>
<dbReference type="PANTHER" id="PTHR13211">
    <property type="entry name" value="TELOMERASE CAJAL BODY PROTEIN 1"/>
    <property type="match status" value="1"/>
</dbReference>
<protein>
    <recommendedName>
        <fullName evidence="4">Anaphase-promoting complex subunit 4 WD40 domain-containing protein</fullName>
    </recommendedName>
</protein>
<feature type="region of interest" description="Disordered" evidence="1">
    <location>
        <begin position="275"/>
        <end position="295"/>
    </location>
</feature>
<gene>
    <name evidence="2" type="ORF">EKO27_g11529</name>
</gene>
<name>A0A439CN31_9PEZI</name>
<evidence type="ECO:0000256" key="1">
    <source>
        <dbReference type="SAM" id="MobiDB-lite"/>
    </source>
</evidence>
<dbReference type="EMBL" id="RYZI01000751">
    <property type="protein sequence ID" value="RWA03574.1"/>
    <property type="molecule type" value="Genomic_DNA"/>
</dbReference>
<dbReference type="AlphaFoldDB" id="A0A439CN31"/>
<evidence type="ECO:0008006" key="4">
    <source>
        <dbReference type="Google" id="ProtNLM"/>
    </source>
</evidence>
<keyword evidence="3" id="KW-1185">Reference proteome</keyword>
<dbReference type="Proteomes" id="UP000286045">
    <property type="component" value="Unassembled WGS sequence"/>
</dbReference>
<feature type="compositionally biased region" description="Basic and acidic residues" evidence="1">
    <location>
        <begin position="453"/>
        <end position="465"/>
    </location>
</feature>
<dbReference type="InterPro" id="IPR051150">
    <property type="entry name" value="SWT21/TCAB1_mRNA_Telomere"/>
</dbReference>
<comment type="caution">
    <text evidence="2">The sequence shown here is derived from an EMBL/GenBank/DDBJ whole genome shotgun (WGS) entry which is preliminary data.</text>
</comment>
<feature type="region of interest" description="Disordered" evidence="1">
    <location>
        <begin position="414"/>
        <end position="502"/>
    </location>
</feature>
<evidence type="ECO:0000313" key="3">
    <source>
        <dbReference type="Proteomes" id="UP000286045"/>
    </source>
</evidence>
<reference evidence="2 3" key="1">
    <citation type="submission" date="2018-12" db="EMBL/GenBank/DDBJ databases">
        <title>Draft genome sequence of Xylaria grammica IHI A82.</title>
        <authorList>
            <person name="Buettner E."/>
            <person name="Kellner H."/>
        </authorList>
    </citation>
    <scope>NUCLEOTIDE SEQUENCE [LARGE SCALE GENOMIC DNA]</scope>
    <source>
        <strain evidence="2 3">IHI A82</strain>
    </source>
</reference>
<dbReference type="Gene3D" id="2.130.10.10">
    <property type="entry name" value="YVTN repeat-like/Quinoprotein amine dehydrogenase"/>
    <property type="match status" value="1"/>
</dbReference>
<organism evidence="2 3">
    <name type="scientific">Xylaria grammica</name>
    <dbReference type="NCBI Taxonomy" id="363999"/>
    <lineage>
        <taxon>Eukaryota</taxon>
        <taxon>Fungi</taxon>
        <taxon>Dikarya</taxon>
        <taxon>Ascomycota</taxon>
        <taxon>Pezizomycotina</taxon>
        <taxon>Sordariomycetes</taxon>
        <taxon>Xylariomycetidae</taxon>
        <taxon>Xylariales</taxon>
        <taxon>Xylariaceae</taxon>
        <taxon>Xylaria</taxon>
    </lineage>
</organism>
<feature type="compositionally biased region" description="Acidic residues" evidence="1">
    <location>
        <begin position="440"/>
        <end position="452"/>
    </location>
</feature>
<dbReference type="SUPFAM" id="SSF50998">
    <property type="entry name" value="Quinoprotein alcohol dehydrogenase-like"/>
    <property type="match status" value="1"/>
</dbReference>
<dbReference type="STRING" id="363999.A0A439CN31"/>
<proteinExistence type="predicted"/>
<dbReference type="PANTHER" id="PTHR13211:SF0">
    <property type="entry name" value="TELOMERASE CAJAL BODY PROTEIN 1"/>
    <property type="match status" value="1"/>
</dbReference>
<feature type="compositionally biased region" description="Low complexity" evidence="1">
    <location>
        <begin position="426"/>
        <end position="439"/>
    </location>
</feature>
<dbReference type="InterPro" id="IPR011047">
    <property type="entry name" value="Quinoprotein_ADH-like_sf"/>
</dbReference>
<dbReference type="InterPro" id="IPR015943">
    <property type="entry name" value="WD40/YVTN_repeat-like_dom_sf"/>
</dbReference>
<feature type="compositionally biased region" description="Gly residues" evidence="1">
    <location>
        <begin position="281"/>
        <end position="295"/>
    </location>
</feature>